<name>A0A2P5C4I1_PARAD</name>
<feature type="compositionally biased region" description="Polar residues" evidence="1">
    <location>
        <begin position="94"/>
        <end position="107"/>
    </location>
</feature>
<protein>
    <submittedName>
        <fullName evidence="2">Uncharacterized protein</fullName>
    </submittedName>
</protein>
<dbReference type="Proteomes" id="UP000237105">
    <property type="component" value="Unassembled WGS sequence"/>
</dbReference>
<proteinExistence type="predicted"/>
<organism evidence="2 3">
    <name type="scientific">Parasponia andersonii</name>
    <name type="common">Sponia andersonii</name>
    <dbReference type="NCBI Taxonomy" id="3476"/>
    <lineage>
        <taxon>Eukaryota</taxon>
        <taxon>Viridiplantae</taxon>
        <taxon>Streptophyta</taxon>
        <taxon>Embryophyta</taxon>
        <taxon>Tracheophyta</taxon>
        <taxon>Spermatophyta</taxon>
        <taxon>Magnoliopsida</taxon>
        <taxon>eudicotyledons</taxon>
        <taxon>Gunneridae</taxon>
        <taxon>Pentapetalae</taxon>
        <taxon>rosids</taxon>
        <taxon>fabids</taxon>
        <taxon>Rosales</taxon>
        <taxon>Cannabaceae</taxon>
        <taxon>Parasponia</taxon>
    </lineage>
</organism>
<gene>
    <name evidence="2" type="ORF">PanWU01x14_184300</name>
</gene>
<feature type="region of interest" description="Disordered" evidence="1">
    <location>
        <begin position="78"/>
        <end position="160"/>
    </location>
</feature>
<dbReference type="AlphaFoldDB" id="A0A2P5C4I1"/>
<dbReference type="EMBL" id="JXTB01000176">
    <property type="protein sequence ID" value="PON55963.1"/>
    <property type="molecule type" value="Genomic_DNA"/>
</dbReference>
<feature type="compositionally biased region" description="Low complexity" evidence="1">
    <location>
        <begin position="117"/>
        <end position="135"/>
    </location>
</feature>
<evidence type="ECO:0000313" key="3">
    <source>
        <dbReference type="Proteomes" id="UP000237105"/>
    </source>
</evidence>
<reference evidence="3" key="1">
    <citation type="submission" date="2016-06" db="EMBL/GenBank/DDBJ databases">
        <title>Parallel loss of symbiosis genes in relatives of nitrogen-fixing non-legume Parasponia.</title>
        <authorList>
            <person name="Van Velzen R."/>
            <person name="Holmer R."/>
            <person name="Bu F."/>
            <person name="Rutten L."/>
            <person name="Van Zeijl A."/>
            <person name="Liu W."/>
            <person name="Santuari L."/>
            <person name="Cao Q."/>
            <person name="Sharma T."/>
            <person name="Shen D."/>
            <person name="Roswanjaya Y."/>
            <person name="Wardhani T."/>
            <person name="Kalhor M.S."/>
            <person name="Jansen J."/>
            <person name="Van den Hoogen J."/>
            <person name="Gungor B."/>
            <person name="Hartog M."/>
            <person name="Hontelez J."/>
            <person name="Verver J."/>
            <person name="Yang W.-C."/>
            <person name="Schijlen E."/>
            <person name="Repin R."/>
            <person name="Schilthuizen M."/>
            <person name="Schranz E."/>
            <person name="Heidstra R."/>
            <person name="Miyata K."/>
            <person name="Fedorova E."/>
            <person name="Kohlen W."/>
            <person name="Bisseling T."/>
            <person name="Smit S."/>
            <person name="Geurts R."/>
        </authorList>
    </citation>
    <scope>NUCLEOTIDE SEQUENCE [LARGE SCALE GENOMIC DNA]</scope>
    <source>
        <strain evidence="3">cv. WU1-14</strain>
    </source>
</reference>
<accession>A0A2P5C4I1</accession>
<evidence type="ECO:0000313" key="2">
    <source>
        <dbReference type="EMBL" id="PON55963.1"/>
    </source>
</evidence>
<comment type="caution">
    <text evidence="2">The sequence shown here is derived from an EMBL/GenBank/DDBJ whole genome shotgun (WGS) entry which is preliminary data.</text>
</comment>
<keyword evidence="3" id="KW-1185">Reference proteome</keyword>
<sequence length="160" mass="17043">MKAVETPKTTPSKLKGHKSVRTLTPATLPSIITKSPKKMIVVSKAIVTKDTAFESSISEDVATTKDVDHAPIATKSKKITKSLDSKSKKSQLSVATSPETISTTSVKEATAPVKKVIAPPSIAPTPKKSTTTSTSETKEDPSMVLENELSDILEKNIPED</sequence>
<evidence type="ECO:0000256" key="1">
    <source>
        <dbReference type="SAM" id="MobiDB-lite"/>
    </source>
</evidence>